<protein>
    <submittedName>
        <fullName evidence="1">Uncharacterized protein</fullName>
    </submittedName>
</protein>
<keyword evidence="2" id="KW-1185">Reference proteome</keyword>
<accession>A0A8H7PKP2</accession>
<dbReference type="AlphaFoldDB" id="A0A8H7PKP2"/>
<evidence type="ECO:0000313" key="2">
    <source>
        <dbReference type="Proteomes" id="UP000654370"/>
    </source>
</evidence>
<dbReference type="Proteomes" id="UP000654370">
    <property type="component" value="Unassembled WGS sequence"/>
</dbReference>
<proteinExistence type="predicted"/>
<gene>
    <name evidence="1" type="ORF">INT43_001142</name>
</gene>
<dbReference type="OrthoDB" id="2228980at2759"/>
<reference evidence="1" key="1">
    <citation type="submission" date="2020-12" db="EMBL/GenBank/DDBJ databases">
        <title>Metabolic potential, ecology and presence of endohyphal bacteria is reflected in genomic diversity of Mucoromycotina.</title>
        <authorList>
            <person name="Muszewska A."/>
            <person name="Okrasinska A."/>
            <person name="Steczkiewicz K."/>
            <person name="Drgas O."/>
            <person name="Orlowska M."/>
            <person name="Perlinska-Lenart U."/>
            <person name="Aleksandrzak-Piekarczyk T."/>
            <person name="Szatraj K."/>
            <person name="Zielenkiewicz U."/>
            <person name="Pilsyk S."/>
            <person name="Malc E."/>
            <person name="Mieczkowski P."/>
            <person name="Kruszewska J.S."/>
            <person name="Biernat P."/>
            <person name="Pawlowska J."/>
        </authorList>
    </citation>
    <scope>NUCLEOTIDE SEQUENCE</scope>
    <source>
        <strain evidence="1">WA0000067209</strain>
    </source>
</reference>
<evidence type="ECO:0000313" key="1">
    <source>
        <dbReference type="EMBL" id="KAG2175495.1"/>
    </source>
</evidence>
<comment type="caution">
    <text evidence="1">The sequence shown here is derived from an EMBL/GenBank/DDBJ whole genome shotgun (WGS) entry which is preliminary data.</text>
</comment>
<name>A0A8H7PKP2_MORIS</name>
<organism evidence="1 2">
    <name type="scientific">Mortierella isabellina</name>
    <name type="common">Filamentous fungus</name>
    <name type="synonym">Umbelopsis isabellina</name>
    <dbReference type="NCBI Taxonomy" id="91625"/>
    <lineage>
        <taxon>Eukaryota</taxon>
        <taxon>Fungi</taxon>
        <taxon>Fungi incertae sedis</taxon>
        <taxon>Mucoromycota</taxon>
        <taxon>Mucoromycotina</taxon>
        <taxon>Umbelopsidomycetes</taxon>
        <taxon>Umbelopsidales</taxon>
        <taxon>Umbelopsidaceae</taxon>
        <taxon>Umbelopsis</taxon>
    </lineage>
</organism>
<dbReference type="EMBL" id="JAEPQZ010000011">
    <property type="protein sequence ID" value="KAG2175495.1"/>
    <property type="molecule type" value="Genomic_DNA"/>
</dbReference>
<sequence>MSLNPFKRDKKKYHVTVEDGAVSSDEEFRQSSDNISMGHRLDDDKIAMGMSEVANTTSWDEIDGLEDLARSERANDQQAIENAHKTANMIKNEQKKSL</sequence>